<gene>
    <name evidence="1" type="ORF">SHD_0056</name>
</gene>
<comment type="caution">
    <text evidence="1">The sequence shown here is derived from an EMBL/GenBank/DDBJ whole genome shotgun (WGS) entry which is preliminary data.</text>
</comment>
<sequence>MKHKYFGGKDKVLFFVLINKTKELYFEGF</sequence>
<protein>
    <submittedName>
        <fullName evidence="1">Uncharacterized protein</fullName>
    </submittedName>
</protein>
<evidence type="ECO:0000313" key="2">
    <source>
        <dbReference type="Proteomes" id="UP000017548"/>
    </source>
</evidence>
<organism evidence="1 2">
    <name type="scientific">Shewanella decolorationis S12</name>
    <dbReference type="NCBI Taxonomy" id="1353536"/>
    <lineage>
        <taxon>Bacteria</taxon>
        <taxon>Pseudomonadati</taxon>
        <taxon>Pseudomonadota</taxon>
        <taxon>Gammaproteobacteria</taxon>
        <taxon>Alteromonadales</taxon>
        <taxon>Shewanellaceae</taxon>
        <taxon>Shewanella</taxon>
    </lineage>
</organism>
<reference evidence="1 2" key="1">
    <citation type="journal article" date="2013" name="Genome Announc.">
        <title>Draft Genome Sequence of Shewanella decolorationis S12, a Dye-Degrading Bacterium Isolated from a Wastewater Treatment Plant.</title>
        <authorList>
            <person name="Xu M."/>
            <person name="Fang Y."/>
            <person name="Liu J."/>
            <person name="Chen X."/>
            <person name="Sun G."/>
            <person name="Guo J."/>
            <person name="Hua Z."/>
            <person name="Tu Q."/>
            <person name="Wu L."/>
            <person name="Zhou J."/>
            <person name="Liu X."/>
        </authorList>
    </citation>
    <scope>NUCLEOTIDE SEQUENCE [LARGE SCALE GENOMIC DNA]</scope>
    <source>
        <strain evidence="1 2">S12</strain>
    </source>
</reference>
<name>A0ABN0PSY2_9GAMM</name>
<dbReference type="Proteomes" id="UP000017548">
    <property type="component" value="Unassembled WGS sequence"/>
</dbReference>
<keyword evidence="2" id="KW-1185">Reference proteome</keyword>
<evidence type="ECO:0000313" key="1">
    <source>
        <dbReference type="EMBL" id="ESE43289.1"/>
    </source>
</evidence>
<proteinExistence type="predicted"/>
<dbReference type="EMBL" id="AXZL01000002">
    <property type="protein sequence ID" value="ESE43289.1"/>
    <property type="molecule type" value="Genomic_DNA"/>
</dbReference>
<accession>A0ABN0PSY2</accession>